<reference evidence="2" key="2">
    <citation type="submission" date="2020-09" db="EMBL/GenBank/DDBJ databases">
        <authorList>
            <person name="Sun Q."/>
            <person name="Zhou Y."/>
        </authorList>
    </citation>
    <scope>NUCLEOTIDE SEQUENCE</scope>
    <source>
        <strain evidence="2">CGMCC 4.7308</strain>
    </source>
</reference>
<sequence>MATAPKAAAVTSEVARRRAGRTADGRTGMAGLSRGDRYGAGGVVAGETRCAATLRRCRAVPSGWNGLTVGRATPGRCPTLQTVFGL</sequence>
<proteinExistence type="predicted"/>
<dbReference type="Proteomes" id="UP000655208">
    <property type="component" value="Unassembled WGS sequence"/>
</dbReference>
<dbReference type="AlphaFoldDB" id="A0A917SNI6"/>
<name>A0A917SNI6_9ACTN</name>
<dbReference type="EMBL" id="BMNA01000001">
    <property type="protein sequence ID" value="GGL88042.1"/>
    <property type="molecule type" value="Genomic_DNA"/>
</dbReference>
<feature type="region of interest" description="Disordered" evidence="1">
    <location>
        <begin position="1"/>
        <end position="33"/>
    </location>
</feature>
<accession>A0A917SNI6</accession>
<keyword evidence="3" id="KW-1185">Reference proteome</keyword>
<organism evidence="2 3">
    <name type="scientific">Nakamurella endophytica</name>
    <dbReference type="NCBI Taxonomy" id="1748367"/>
    <lineage>
        <taxon>Bacteria</taxon>
        <taxon>Bacillati</taxon>
        <taxon>Actinomycetota</taxon>
        <taxon>Actinomycetes</taxon>
        <taxon>Nakamurellales</taxon>
        <taxon>Nakamurellaceae</taxon>
        <taxon>Nakamurella</taxon>
    </lineage>
</organism>
<evidence type="ECO:0000313" key="2">
    <source>
        <dbReference type="EMBL" id="GGL88042.1"/>
    </source>
</evidence>
<gene>
    <name evidence="2" type="ORF">GCM10011594_04610</name>
</gene>
<evidence type="ECO:0000256" key="1">
    <source>
        <dbReference type="SAM" id="MobiDB-lite"/>
    </source>
</evidence>
<reference evidence="2" key="1">
    <citation type="journal article" date="2014" name="Int. J. Syst. Evol. Microbiol.">
        <title>Complete genome sequence of Corynebacterium casei LMG S-19264T (=DSM 44701T), isolated from a smear-ripened cheese.</title>
        <authorList>
            <consortium name="US DOE Joint Genome Institute (JGI-PGF)"/>
            <person name="Walter F."/>
            <person name="Albersmeier A."/>
            <person name="Kalinowski J."/>
            <person name="Ruckert C."/>
        </authorList>
    </citation>
    <scope>NUCLEOTIDE SEQUENCE</scope>
    <source>
        <strain evidence="2">CGMCC 4.7308</strain>
    </source>
</reference>
<evidence type="ECO:0000313" key="3">
    <source>
        <dbReference type="Proteomes" id="UP000655208"/>
    </source>
</evidence>
<comment type="caution">
    <text evidence="2">The sequence shown here is derived from an EMBL/GenBank/DDBJ whole genome shotgun (WGS) entry which is preliminary data.</text>
</comment>
<protein>
    <submittedName>
        <fullName evidence="2">Uncharacterized protein</fullName>
    </submittedName>
</protein>